<feature type="compositionally biased region" description="Polar residues" evidence="2">
    <location>
        <begin position="1"/>
        <end position="20"/>
    </location>
</feature>
<dbReference type="SUPFAM" id="SSF56104">
    <property type="entry name" value="SAICAR synthase-like"/>
    <property type="match status" value="1"/>
</dbReference>
<dbReference type="InterPro" id="IPR027484">
    <property type="entry name" value="PInositol-4-P-5-kinase_N"/>
</dbReference>
<reference evidence="5" key="1">
    <citation type="journal article" date="2018" name="Nat. Microbiol.">
        <title>Leveraging single-cell genomics to expand the fungal tree of life.</title>
        <authorList>
            <person name="Ahrendt S.R."/>
            <person name="Quandt C.A."/>
            <person name="Ciobanu D."/>
            <person name="Clum A."/>
            <person name="Salamov A."/>
            <person name="Andreopoulos B."/>
            <person name="Cheng J.F."/>
            <person name="Woyke T."/>
            <person name="Pelin A."/>
            <person name="Henrissat B."/>
            <person name="Reynolds N.K."/>
            <person name="Benny G.L."/>
            <person name="Smith M.E."/>
            <person name="James T.Y."/>
            <person name="Grigoriev I.V."/>
        </authorList>
    </citation>
    <scope>NUCLEOTIDE SEQUENCE [LARGE SCALE GENOMIC DNA]</scope>
</reference>
<keyword evidence="1" id="KW-0547">Nucleotide-binding</keyword>
<dbReference type="SMART" id="SM00330">
    <property type="entry name" value="PIPKc"/>
    <property type="match status" value="1"/>
</dbReference>
<feature type="region of interest" description="Disordered" evidence="2">
    <location>
        <begin position="1"/>
        <end position="23"/>
    </location>
</feature>
<feature type="region of interest" description="Disordered" evidence="2">
    <location>
        <begin position="160"/>
        <end position="300"/>
    </location>
</feature>
<sequence>MTANHSRSGTAGPQDSSDQFVTPAALEARLNKLVSTPIAGAQSGDDLSSVPPPEPSPNVAHVSIPPSYTNSLASSTAHIHLGVQPPPMIPTVPSTPVNIVGGTPVPLPPLAIPATTWGGDVPLSPSRSASARVSFRDEAEEVFPLATILSSADVTAALPDRSLTESPDRIGLSLPSEPPIRPILSPFDQDAITPNPVEPVPASAFDLELDPTAPRRMVERDRERNRRSSSYSSPQSPKSPAARWTGSHSTGAARPESDANAIEPAHLSNRSRSRSFTGNGVASPAGGDYVPQSGAGTPTLRKRLSMYNRRSEKEVLVGTPVKEGHVNYMLMYDMLTGIRISGSRNNAKPPRDIEDADYLAAHKLAFDVTGNEMTPKSKYDFKFKDYAPWVFRYLREAFHVDSNEYLYVLSELGSPGKSGSFFYYSSDYRFIIKTIHHSEKRFILSILKNYYEHVKANPQTLLSRILGLHRVKLPRNRKIHFVVMGNVFPPNKDIHEIYDLKGSTVGRELPEEEARDNPRAVMKDLNWLKREKTIELGPEKREVYISQMEKDVA</sequence>
<dbReference type="Gene3D" id="3.30.800.10">
    <property type="entry name" value="Phosphatidylinositol Phosphate Kinase II Beta"/>
    <property type="match status" value="1"/>
</dbReference>
<dbReference type="GO" id="GO:0005524">
    <property type="term" value="F:ATP binding"/>
    <property type="evidence" value="ECO:0007669"/>
    <property type="project" value="UniProtKB-UniRule"/>
</dbReference>
<accession>A0A4P9VY40</accession>
<keyword evidence="1" id="KW-0067">ATP-binding</keyword>
<name>A0A4P9VY40_9FUNG</name>
<keyword evidence="1" id="KW-0808">Transferase</keyword>
<dbReference type="PANTHER" id="PTHR23086">
    <property type="entry name" value="PHOSPHATIDYLINOSITOL-4-PHOSPHATE 5-KINASE"/>
    <property type="match status" value="1"/>
</dbReference>
<dbReference type="InterPro" id="IPR002498">
    <property type="entry name" value="PInositol-4-P-4/5-kinase_core"/>
</dbReference>
<dbReference type="GO" id="GO:0046854">
    <property type="term" value="P:phosphatidylinositol phosphate biosynthetic process"/>
    <property type="evidence" value="ECO:0007669"/>
    <property type="project" value="TreeGrafter"/>
</dbReference>
<dbReference type="GO" id="GO:0016308">
    <property type="term" value="F:1-phosphatidylinositol-4-phosphate 5-kinase activity"/>
    <property type="evidence" value="ECO:0007669"/>
    <property type="project" value="TreeGrafter"/>
</dbReference>
<organism evidence="4 5">
    <name type="scientific">Blyttiomyces helicus</name>
    <dbReference type="NCBI Taxonomy" id="388810"/>
    <lineage>
        <taxon>Eukaryota</taxon>
        <taxon>Fungi</taxon>
        <taxon>Fungi incertae sedis</taxon>
        <taxon>Chytridiomycota</taxon>
        <taxon>Chytridiomycota incertae sedis</taxon>
        <taxon>Chytridiomycetes</taxon>
        <taxon>Chytridiomycetes incertae sedis</taxon>
        <taxon>Blyttiomyces</taxon>
    </lineage>
</organism>
<evidence type="ECO:0000313" key="5">
    <source>
        <dbReference type="Proteomes" id="UP000269721"/>
    </source>
</evidence>
<dbReference type="PANTHER" id="PTHR23086:SF8">
    <property type="entry name" value="PHOSPHATIDYLINOSITOL 5-PHOSPHATE 4-KINASE, ISOFORM A"/>
    <property type="match status" value="1"/>
</dbReference>
<dbReference type="OrthoDB" id="20783at2759"/>
<gene>
    <name evidence="4" type="ORF">BDK51DRAFT_46799</name>
</gene>
<feature type="non-terminal residue" evidence="4">
    <location>
        <position position="553"/>
    </location>
</feature>
<keyword evidence="1" id="KW-0418">Kinase</keyword>
<dbReference type="InterPro" id="IPR027483">
    <property type="entry name" value="PInositol-4-P-4/5-kinase_C_sf"/>
</dbReference>
<dbReference type="InterPro" id="IPR023610">
    <property type="entry name" value="PInositol-4/5-P-5/4-kinase"/>
</dbReference>
<feature type="region of interest" description="Disordered" evidence="2">
    <location>
        <begin position="36"/>
        <end position="67"/>
    </location>
</feature>
<dbReference type="AlphaFoldDB" id="A0A4P9VY40"/>
<feature type="domain" description="PIPK" evidence="3">
    <location>
        <begin position="322"/>
        <end position="553"/>
    </location>
</feature>
<dbReference type="Gene3D" id="3.30.810.10">
    <property type="entry name" value="2-Layer Sandwich"/>
    <property type="match status" value="1"/>
</dbReference>
<feature type="compositionally biased region" description="Polar residues" evidence="2">
    <location>
        <begin position="268"/>
        <end position="280"/>
    </location>
</feature>
<dbReference type="Pfam" id="PF01504">
    <property type="entry name" value="PIP5K"/>
    <property type="match status" value="1"/>
</dbReference>
<feature type="compositionally biased region" description="Low complexity" evidence="2">
    <location>
        <begin position="228"/>
        <end position="240"/>
    </location>
</feature>
<evidence type="ECO:0000313" key="4">
    <source>
        <dbReference type="EMBL" id="RKO84172.1"/>
    </source>
</evidence>
<evidence type="ECO:0000259" key="3">
    <source>
        <dbReference type="PROSITE" id="PS51455"/>
    </source>
</evidence>
<dbReference type="EMBL" id="ML000407">
    <property type="protein sequence ID" value="RKO84172.1"/>
    <property type="molecule type" value="Genomic_DNA"/>
</dbReference>
<evidence type="ECO:0000256" key="1">
    <source>
        <dbReference type="PROSITE-ProRule" id="PRU00781"/>
    </source>
</evidence>
<dbReference type="GO" id="GO:0005886">
    <property type="term" value="C:plasma membrane"/>
    <property type="evidence" value="ECO:0007669"/>
    <property type="project" value="TreeGrafter"/>
</dbReference>
<keyword evidence="5" id="KW-1185">Reference proteome</keyword>
<evidence type="ECO:0000256" key="2">
    <source>
        <dbReference type="SAM" id="MobiDB-lite"/>
    </source>
</evidence>
<protein>
    <recommendedName>
        <fullName evidence="3">PIPK domain-containing protein</fullName>
    </recommendedName>
</protein>
<dbReference type="Proteomes" id="UP000269721">
    <property type="component" value="Unassembled WGS sequence"/>
</dbReference>
<feature type="compositionally biased region" description="Basic and acidic residues" evidence="2">
    <location>
        <begin position="216"/>
        <end position="226"/>
    </location>
</feature>
<dbReference type="PROSITE" id="PS51455">
    <property type="entry name" value="PIPK"/>
    <property type="match status" value="1"/>
</dbReference>
<proteinExistence type="predicted"/>